<dbReference type="SUPFAM" id="SSF54211">
    <property type="entry name" value="Ribosomal protein S5 domain 2-like"/>
    <property type="match status" value="1"/>
</dbReference>
<feature type="compositionally biased region" description="Acidic residues" evidence="4">
    <location>
        <begin position="736"/>
        <end position="755"/>
    </location>
</feature>
<accession>A0A177DI18</accession>
<feature type="domain" description="DNA mismatch repair protein S5" evidence="6">
    <location>
        <begin position="217"/>
        <end position="361"/>
    </location>
</feature>
<dbReference type="CDD" id="cd16926">
    <property type="entry name" value="HATPase_MutL-MLH-PMS-like"/>
    <property type="match status" value="1"/>
</dbReference>
<dbReference type="SUPFAM" id="SSF118116">
    <property type="entry name" value="DNA mismatch repair protein MutL"/>
    <property type="match status" value="1"/>
</dbReference>
<dbReference type="PROSITE" id="PS00058">
    <property type="entry name" value="DNA_MISMATCH_REPAIR_1"/>
    <property type="match status" value="1"/>
</dbReference>
<evidence type="ECO:0000259" key="6">
    <source>
        <dbReference type="SMART" id="SM01340"/>
    </source>
</evidence>
<dbReference type="FunFam" id="3.30.1370.100:FF:000001">
    <property type="entry name" value="Mismatch repair endonuclease pms1, putative"/>
    <property type="match status" value="1"/>
</dbReference>
<dbReference type="Gene3D" id="3.30.1540.20">
    <property type="entry name" value="MutL, C-terminal domain, dimerisation subdomain"/>
    <property type="match status" value="1"/>
</dbReference>
<sequence length="1097" mass="121480">MATIKAIEGRSVHQIQSGQVIVGLESVCKELVENSIDAGATSIEVRFKNHGLDAIEVQDNGSGIAPDDYDTIALKHYTSKLASYDDLESLQTFGFRGEALSSLCALSNFHIITTRPSDGPKGTRLDFEQSGKLKGTSVVAAKQGTTVVVETLFYNLPVRRKELEKNVKREYNKVLQLLNAYACISVGVKFSVSNQIPKGKKTVAFSTNANASTRDNISNVYGAKTVAALIPLSLQFVMDPSSRPGATQSARNWSTQEDSGSRTVKIVGHISRPVVGEGRQTPDRQMFFVNSRPCNLPQVAKAFNEVYKSYNITQSPFVFADIQLDTNAYDVNVSPDKRTIMLHDQTALLENLKEALLELFEGHDQSVPQAQLLGQKTPTSTFKPPTMQFRESTTSVMEGDRSESEDAVESRLETPRRPDMSSVTETPRTSDLPGFVKASLIERSADRDPEDRKIRPAVRSRRTSTPEDSKVTGDRVSNSRMSQRSTTPEHEDSVHPPLARSQSPLFEPEEMTDVPVRLSQPPKIVQDFNARIASQSPRQPEPSSKHSQPVEDGENEQQPIPAIVQTPQKSWSQSTIQNAFDRMRPMRTPIQQATITVGDTTTVSTIGTRSQSIASKRARIHTPKFSLSGKPLDQTPKRSLFKNGLGGFAAPGTQAESSDEDDQDEEEDREEEEDGNEVTQDSNMSDAPIRSPPPTKRLPSRGFEKPQTDDITVSPSTPAPDLEIVSEQDQVAESTSEAEAEAQAEAENTDDDYIEDSEKKQREETKIAQLIAEAEEAASRPTDMNLKRANKLFKVSQKKYWTINLERVVETDVDAIARHIQNIQASIDASMPGTDEVAALPTSTQLNQEDPEERLSLTVTKADFNEMRIIGQFNLGFIIAVRPPTSTSPTSDVFIIDQHASDEKYNFERLSATTTLVPQKLVHPHPLELTAVEREIIRENKHSLTANGFVVDLETIDENEADHHVQLVSLPMSKEVTFTPTDLEELLALILENPPSSSTSTSRHIPRPSKVRKLLASRACRSSVMIGKTLQPPRMREIVRHMGSMDKPWSCPHGRPTMRHLFGLEKWQGWTEGDGVTGVDVQGAKTDWNAFLKNNTG</sequence>
<dbReference type="InterPro" id="IPR020568">
    <property type="entry name" value="Ribosomal_Su5_D2-typ_SF"/>
</dbReference>
<dbReference type="Gene3D" id="3.30.230.10">
    <property type="match status" value="1"/>
</dbReference>
<dbReference type="Pfam" id="PF01119">
    <property type="entry name" value="DNA_mis_repair"/>
    <property type="match status" value="1"/>
</dbReference>
<evidence type="ECO:0000313" key="8">
    <source>
        <dbReference type="Proteomes" id="UP000077248"/>
    </source>
</evidence>
<feature type="domain" description="MutL C-terminal dimerisation" evidence="5">
    <location>
        <begin position="869"/>
        <end position="1030"/>
    </location>
</feature>
<evidence type="ECO:0000256" key="1">
    <source>
        <dbReference type="ARBA" id="ARBA00006082"/>
    </source>
</evidence>
<dbReference type="InterPro" id="IPR002099">
    <property type="entry name" value="MutL/Mlh/PMS"/>
</dbReference>
<dbReference type="SMART" id="SM01340">
    <property type="entry name" value="DNA_mis_repair"/>
    <property type="match status" value="1"/>
</dbReference>
<feature type="compositionally biased region" description="Basic and acidic residues" evidence="4">
    <location>
        <begin position="464"/>
        <end position="473"/>
    </location>
</feature>
<dbReference type="InterPro" id="IPR013507">
    <property type="entry name" value="DNA_mismatch_S5_2-like"/>
</dbReference>
<dbReference type="InterPro" id="IPR037198">
    <property type="entry name" value="MutL_C_sf"/>
</dbReference>
<dbReference type="STRING" id="5599.A0A177DI18"/>
<evidence type="ECO:0000256" key="4">
    <source>
        <dbReference type="SAM" id="MobiDB-lite"/>
    </source>
</evidence>
<dbReference type="Gene3D" id="3.30.565.10">
    <property type="entry name" value="Histidine kinase-like ATPase, C-terminal domain"/>
    <property type="match status" value="1"/>
</dbReference>
<dbReference type="Gene3D" id="3.30.1370.100">
    <property type="entry name" value="MutL, C-terminal domain, regulatory subdomain"/>
    <property type="match status" value="1"/>
</dbReference>
<comment type="similarity">
    <text evidence="1">Belongs to the DNA mismatch repair MutL/HexB family.</text>
</comment>
<dbReference type="GO" id="GO:0030983">
    <property type="term" value="F:mismatched DNA binding"/>
    <property type="evidence" value="ECO:0007669"/>
    <property type="project" value="InterPro"/>
</dbReference>
<dbReference type="NCBIfam" id="TIGR00585">
    <property type="entry name" value="mutl"/>
    <property type="match status" value="1"/>
</dbReference>
<gene>
    <name evidence="7" type="ORF">CC77DRAFT_1041455</name>
</gene>
<dbReference type="Proteomes" id="UP000077248">
    <property type="component" value="Unassembled WGS sequence"/>
</dbReference>
<protein>
    <recommendedName>
        <fullName evidence="3">DNA mismatch repair protein PMS1</fullName>
    </recommendedName>
</protein>
<feature type="compositionally biased region" description="Acidic residues" evidence="4">
    <location>
        <begin position="657"/>
        <end position="676"/>
    </location>
</feature>
<evidence type="ECO:0000313" key="7">
    <source>
        <dbReference type="EMBL" id="OAG19383.1"/>
    </source>
</evidence>
<dbReference type="GO" id="GO:0140664">
    <property type="term" value="F:ATP-dependent DNA damage sensor activity"/>
    <property type="evidence" value="ECO:0007669"/>
    <property type="project" value="InterPro"/>
</dbReference>
<feature type="region of interest" description="Disordered" evidence="4">
    <location>
        <begin position="374"/>
        <end position="584"/>
    </location>
</feature>
<feature type="compositionally biased region" description="Polar residues" evidence="4">
    <location>
        <begin position="475"/>
        <end position="486"/>
    </location>
</feature>
<dbReference type="InterPro" id="IPR038973">
    <property type="entry name" value="MutL/Mlh/Pms-like"/>
</dbReference>
<dbReference type="InterPro" id="IPR042121">
    <property type="entry name" value="MutL_C_regsub"/>
</dbReference>
<feature type="compositionally biased region" description="Basic and acidic residues" evidence="4">
    <location>
        <begin position="398"/>
        <end position="419"/>
    </location>
</feature>
<dbReference type="GeneID" id="29112835"/>
<dbReference type="KEGG" id="aalt:CC77DRAFT_1041455"/>
<dbReference type="Pfam" id="PF13589">
    <property type="entry name" value="HATPase_c_3"/>
    <property type="match status" value="1"/>
</dbReference>
<dbReference type="Pfam" id="PF08676">
    <property type="entry name" value="MutL_C"/>
    <property type="match status" value="1"/>
</dbReference>
<dbReference type="PANTHER" id="PTHR10073">
    <property type="entry name" value="DNA MISMATCH REPAIR PROTEIN MLH, PMS, MUTL"/>
    <property type="match status" value="1"/>
</dbReference>
<dbReference type="InterPro" id="IPR014762">
    <property type="entry name" value="DNA_mismatch_repair_CS"/>
</dbReference>
<feature type="compositionally biased region" description="Polar residues" evidence="4">
    <location>
        <begin position="565"/>
        <end position="578"/>
    </location>
</feature>
<dbReference type="InterPro" id="IPR042120">
    <property type="entry name" value="MutL_C_dimsub"/>
</dbReference>
<feature type="compositionally biased region" description="Polar residues" evidence="4">
    <location>
        <begin position="532"/>
        <end position="547"/>
    </location>
</feature>
<dbReference type="SUPFAM" id="SSF55874">
    <property type="entry name" value="ATPase domain of HSP90 chaperone/DNA topoisomerase II/histidine kinase"/>
    <property type="match status" value="1"/>
</dbReference>
<dbReference type="InterPro" id="IPR014790">
    <property type="entry name" value="MutL_C"/>
</dbReference>
<dbReference type="InterPro" id="IPR036890">
    <property type="entry name" value="HATPase_C_sf"/>
</dbReference>
<dbReference type="FunFam" id="3.30.565.10:FF:000014">
    <property type="entry name" value="Mismatch repair endonuclease pms1, putative"/>
    <property type="match status" value="1"/>
</dbReference>
<keyword evidence="2" id="KW-0227">DNA damage</keyword>
<evidence type="ECO:0000256" key="3">
    <source>
        <dbReference type="ARBA" id="ARBA00070941"/>
    </source>
</evidence>
<dbReference type="GO" id="GO:0016887">
    <property type="term" value="F:ATP hydrolysis activity"/>
    <property type="evidence" value="ECO:0007669"/>
    <property type="project" value="InterPro"/>
</dbReference>
<reference evidence="7 8" key="1">
    <citation type="submission" date="2016-05" db="EMBL/GenBank/DDBJ databases">
        <title>Comparative analysis of secretome profiles of manganese(II)-oxidizing ascomycete fungi.</title>
        <authorList>
            <consortium name="DOE Joint Genome Institute"/>
            <person name="Zeiner C.A."/>
            <person name="Purvine S.O."/>
            <person name="Zink E.M."/>
            <person name="Wu S."/>
            <person name="Pasa-Tolic L."/>
            <person name="Chaput D.L."/>
            <person name="Haridas S."/>
            <person name="Grigoriev I.V."/>
            <person name="Santelli C.M."/>
            <person name="Hansel C.M."/>
        </authorList>
    </citation>
    <scope>NUCLEOTIDE SEQUENCE [LARGE SCALE GENOMIC DNA]</scope>
    <source>
        <strain evidence="7 8">SRC1lrK2f</strain>
    </source>
</reference>
<dbReference type="GO" id="GO:0032389">
    <property type="term" value="C:MutLalpha complex"/>
    <property type="evidence" value="ECO:0007669"/>
    <property type="project" value="TreeGrafter"/>
</dbReference>
<dbReference type="SMART" id="SM00853">
    <property type="entry name" value="MutL_C"/>
    <property type="match status" value="1"/>
</dbReference>
<feature type="region of interest" description="Disordered" evidence="4">
    <location>
        <begin position="607"/>
        <end position="762"/>
    </location>
</feature>
<dbReference type="RefSeq" id="XP_018384804.1">
    <property type="nucleotide sequence ID" value="XM_018527241.1"/>
</dbReference>
<keyword evidence="8" id="KW-1185">Reference proteome</keyword>
<dbReference type="GO" id="GO:0000710">
    <property type="term" value="P:meiotic mismatch repair"/>
    <property type="evidence" value="ECO:0007669"/>
    <property type="project" value="UniProtKB-ARBA"/>
</dbReference>
<feature type="compositionally biased region" description="Polar residues" evidence="4">
    <location>
        <begin position="374"/>
        <end position="396"/>
    </location>
</feature>
<dbReference type="VEuPathDB" id="FungiDB:CC77DRAFT_1041455"/>
<dbReference type="InterPro" id="IPR014721">
    <property type="entry name" value="Ribsml_uS5_D2-typ_fold_subgr"/>
</dbReference>
<dbReference type="AlphaFoldDB" id="A0A177DI18"/>
<name>A0A177DI18_ALTAL</name>
<dbReference type="FunFam" id="3.30.230.10:FF:000120">
    <property type="entry name" value="Mismatch repair endonuclease PMS2"/>
    <property type="match status" value="1"/>
</dbReference>
<evidence type="ECO:0000259" key="5">
    <source>
        <dbReference type="SMART" id="SM00853"/>
    </source>
</evidence>
<dbReference type="PANTHER" id="PTHR10073:SF52">
    <property type="entry name" value="MISMATCH REPAIR ENDONUCLEASE PMS2"/>
    <property type="match status" value="1"/>
</dbReference>
<dbReference type="EMBL" id="KV441481">
    <property type="protein sequence ID" value="OAG19383.1"/>
    <property type="molecule type" value="Genomic_DNA"/>
</dbReference>
<dbReference type="GO" id="GO:0005524">
    <property type="term" value="F:ATP binding"/>
    <property type="evidence" value="ECO:0007669"/>
    <property type="project" value="InterPro"/>
</dbReference>
<proteinExistence type="inferred from homology"/>
<dbReference type="CDD" id="cd03484">
    <property type="entry name" value="MutL_Trans_hPMS_2_like"/>
    <property type="match status" value="1"/>
</dbReference>
<dbReference type="OMA" id="MRPRRMP"/>
<evidence type="ECO:0000256" key="2">
    <source>
        <dbReference type="ARBA" id="ARBA00022763"/>
    </source>
</evidence>
<organism evidence="7 8">
    <name type="scientific">Alternaria alternata</name>
    <name type="common">Alternaria rot fungus</name>
    <name type="synonym">Torula alternata</name>
    <dbReference type="NCBI Taxonomy" id="5599"/>
    <lineage>
        <taxon>Eukaryota</taxon>
        <taxon>Fungi</taxon>
        <taxon>Dikarya</taxon>
        <taxon>Ascomycota</taxon>
        <taxon>Pezizomycotina</taxon>
        <taxon>Dothideomycetes</taxon>
        <taxon>Pleosporomycetidae</taxon>
        <taxon>Pleosporales</taxon>
        <taxon>Pleosporineae</taxon>
        <taxon>Pleosporaceae</taxon>
        <taxon>Alternaria</taxon>
        <taxon>Alternaria sect. Alternaria</taxon>
        <taxon>Alternaria alternata complex</taxon>
    </lineage>
</organism>
<feature type="compositionally biased region" description="Basic and acidic residues" evidence="4">
    <location>
        <begin position="443"/>
        <end position="454"/>
    </location>
</feature>